<name>A0A0L9ULU3_PHAAN</name>
<dbReference type="AlphaFoldDB" id="A0A0L9ULU3"/>
<proteinExistence type="predicted"/>
<evidence type="ECO:0000313" key="2">
    <source>
        <dbReference type="EMBL" id="KOM43671.1"/>
    </source>
</evidence>
<evidence type="ECO:0000313" key="3">
    <source>
        <dbReference type="Proteomes" id="UP000053144"/>
    </source>
</evidence>
<keyword evidence="1" id="KW-1133">Transmembrane helix</keyword>
<gene>
    <name evidence="2" type="ORF">LR48_Vigan05g127600</name>
</gene>
<feature type="transmembrane region" description="Helical" evidence="1">
    <location>
        <begin position="103"/>
        <end position="122"/>
    </location>
</feature>
<sequence>MGKANEYIDKIEYCERGFCSVVPRRMDPVAFFYDYTTTSLQLRGFSPSLSLLLLPFIFVPVHHCNLVDQNHRKPPSPSPAAVFHIKDRSLWFFHQNFIYQKKYIVAILAFLLVILFLSVANFQSIFSSSSFQFDSVYDPMKESELHVINLLRRQQLGLLSDGDNVIAGMSTAPKPEDEKVKKDIDMGKDGRGRSMKALIV</sequence>
<accession>A0A0L9ULU3</accession>
<keyword evidence="1" id="KW-0472">Membrane</keyword>
<evidence type="ECO:0000256" key="1">
    <source>
        <dbReference type="SAM" id="Phobius"/>
    </source>
</evidence>
<dbReference type="Gramene" id="KOM43671">
    <property type="protein sequence ID" value="KOM43671"/>
    <property type="gene ID" value="LR48_Vigan05g127600"/>
</dbReference>
<dbReference type="EMBL" id="CM003375">
    <property type="protein sequence ID" value="KOM43671.1"/>
    <property type="molecule type" value="Genomic_DNA"/>
</dbReference>
<protein>
    <submittedName>
        <fullName evidence="2">Uncharacterized protein</fullName>
    </submittedName>
</protein>
<dbReference type="Proteomes" id="UP000053144">
    <property type="component" value="Chromosome 5"/>
</dbReference>
<keyword evidence="1" id="KW-0812">Transmembrane</keyword>
<reference evidence="3" key="1">
    <citation type="journal article" date="2015" name="Proc. Natl. Acad. Sci. U.S.A.">
        <title>Genome sequencing of adzuki bean (Vigna angularis) provides insight into high starch and low fat accumulation and domestication.</title>
        <authorList>
            <person name="Yang K."/>
            <person name="Tian Z."/>
            <person name="Chen C."/>
            <person name="Luo L."/>
            <person name="Zhao B."/>
            <person name="Wang Z."/>
            <person name="Yu L."/>
            <person name="Li Y."/>
            <person name="Sun Y."/>
            <person name="Li W."/>
            <person name="Chen Y."/>
            <person name="Li Y."/>
            <person name="Zhang Y."/>
            <person name="Ai D."/>
            <person name="Zhao J."/>
            <person name="Shang C."/>
            <person name="Ma Y."/>
            <person name="Wu B."/>
            <person name="Wang M."/>
            <person name="Gao L."/>
            <person name="Sun D."/>
            <person name="Zhang P."/>
            <person name="Guo F."/>
            <person name="Wang W."/>
            <person name="Li Y."/>
            <person name="Wang J."/>
            <person name="Varshney R.K."/>
            <person name="Wang J."/>
            <person name="Ling H.Q."/>
            <person name="Wan P."/>
        </authorList>
    </citation>
    <scope>NUCLEOTIDE SEQUENCE</scope>
    <source>
        <strain evidence="3">cv. Jingnong 6</strain>
    </source>
</reference>
<organism evidence="2 3">
    <name type="scientific">Phaseolus angularis</name>
    <name type="common">Azuki bean</name>
    <name type="synonym">Vigna angularis</name>
    <dbReference type="NCBI Taxonomy" id="3914"/>
    <lineage>
        <taxon>Eukaryota</taxon>
        <taxon>Viridiplantae</taxon>
        <taxon>Streptophyta</taxon>
        <taxon>Embryophyta</taxon>
        <taxon>Tracheophyta</taxon>
        <taxon>Spermatophyta</taxon>
        <taxon>Magnoliopsida</taxon>
        <taxon>eudicotyledons</taxon>
        <taxon>Gunneridae</taxon>
        <taxon>Pentapetalae</taxon>
        <taxon>rosids</taxon>
        <taxon>fabids</taxon>
        <taxon>Fabales</taxon>
        <taxon>Fabaceae</taxon>
        <taxon>Papilionoideae</taxon>
        <taxon>50 kb inversion clade</taxon>
        <taxon>NPAAA clade</taxon>
        <taxon>indigoferoid/millettioid clade</taxon>
        <taxon>Phaseoleae</taxon>
        <taxon>Vigna</taxon>
    </lineage>
</organism>